<organism evidence="7 8">
    <name type="scientific">Enterococcus casseliflavus</name>
    <name type="common">Enterococcus flavescens</name>
    <dbReference type="NCBI Taxonomy" id="37734"/>
    <lineage>
        <taxon>Bacteria</taxon>
        <taxon>Bacillati</taxon>
        <taxon>Bacillota</taxon>
        <taxon>Bacilli</taxon>
        <taxon>Lactobacillales</taxon>
        <taxon>Enterococcaceae</taxon>
        <taxon>Enterococcus</taxon>
    </lineage>
</organism>
<protein>
    <recommendedName>
        <fullName evidence="2">N-acetylmuramoyl-L-alanine amidase</fullName>
        <ecNumber evidence="2">3.5.1.28</ecNumber>
    </recommendedName>
</protein>
<dbReference type="GO" id="GO:0008745">
    <property type="term" value="F:N-acetylmuramoyl-L-alanine amidase activity"/>
    <property type="evidence" value="ECO:0007669"/>
    <property type="project" value="UniProtKB-EC"/>
</dbReference>
<evidence type="ECO:0000256" key="3">
    <source>
        <dbReference type="ARBA" id="ARBA00022801"/>
    </source>
</evidence>
<dbReference type="SUPFAM" id="SSF55846">
    <property type="entry name" value="N-acetylmuramoyl-L-alanine amidase-like"/>
    <property type="match status" value="1"/>
</dbReference>
<accession>A0A415EP41</accession>
<evidence type="ECO:0000259" key="5">
    <source>
        <dbReference type="SMART" id="SM00287"/>
    </source>
</evidence>
<sequence length="341" mass="36753">MGISSLATKYQFENFGTKWSGTRNASAITTVVVHHQAGTNFDNMPGIWKSVQASAHYGIGQDGTIRAYIDELKTAWHANNANSYSIGIECTNTTGVPNWQVAEKTIDALIKLIQDIEKRYGRKMIIIGHKDAPGAATACPGPFLYERLGEIRSRVANSSAASPNPSYVVEPWNVQQVVSTDVLNVRAAQNTHSAILRQLKRGDTFQATRITRNGENVSGITTWFEVAGNGWVSGALVTPVNHTVTAPPANVWHSRSGTVTVTASAGINLRGTSASDTTNPGSLGILALLRPGQQVKYDQVLVQRNGHAFVRQPRTGGYGWLAIGPTKDGVVTSYWVSGIRV</sequence>
<dbReference type="SMART" id="SM00644">
    <property type="entry name" value="Ami_2"/>
    <property type="match status" value="1"/>
</dbReference>
<dbReference type="InterPro" id="IPR002502">
    <property type="entry name" value="Amidase_domain"/>
</dbReference>
<dbReference type="GO" id="GO:0071555">
    <property type="term" value="P:cell wall organization"/>
    <property type="evidence" value="ECO:0007669"/>
    <property type="project" value="UniProtKB-KW"/>
</dbReference>
<evidence type="ECO:0000256" key="1">
    <source>
        <dbReference type="ARBA" id="ARBA00001561"/>
    </source>
</evidence>
<dbReference type="Gene3D" id="2.30.30.40">
    <property type="entry name" value="SH3 Domains"/>
    <property type="match status" value="2"/>
</dbReference>
<dbReference type="SMART" id="SM00287">
    <property type="entry name" value="SH3b"/>
    <property type="match status" value="2"/>
</dbReference>
<comment type="caution">
    <text evidence="7">The sequence shown here is derived from an EMBL/GenBank/DDBJ whole genome shotgun (WGS) entry which is preliminary data.</text>
</comment>
<dbReference type="GO" id="GO:0009254">
    <property type="term" value="P:peptidoglycan turnover"/>
    <property type="evidence" value="ECO:0007669"/>
    <property type="project" value="TreeGrafter"/>
</dbReference>
<evidence type="ECO:0000313" key="8">
    <source>
        <dbReference type="Proteomes" id="UP000286288"/>
    </source>
</evidence>
<keyword evidence="3" id="KW-0378">Hydrolase</keyword>
<dbReference type="InterPro" id="IPR036505">
    <property type="entry name" value="Amidase/PGRP_sf"/>
</dbReference>
<evidence type="ECO:0000259" key="6">
    <source>
        <dbReference type="SMART" id="SM00644"/>
    </source>
</evidence>
<evidence type="ECO:0000313" key="7">
    <source>
        <dbReference type="EMBL" id="RHK04824.1"/>
    </source>
</evidence>
<evidence type="ECO:0000256" key="4">
    <source>
        <dbReference type="ARBA" id="ARBA00023316"/>
    </source>
</evidence>
<proteinExistence type="predicted"/>
<dbReference type="Pfam" id="PF01510">
    <property type="entry name" value="Amidase_2"/>
    <property type="match status" value="1"/>
</dbReference>
<dbReference type="InterPro" id="IPR003646">
    <property type="entry name" value="SH3-like_bac-type"/>
</dbReference>
<dbReference type="PANTHER" id="PTHR30417">
    <property type="entry name" value="N-ACETYLMURAMOYL-L-ALANINE AMIDASE AMID"/>
    <property type="match status" value="1"/>
</dbReference>
<reference evidence="7 8" key="1">
    <citation type="submission" date="2018-08" db="EMBL/GenBank/DDBJ databases">
        <title>A genome reference for cultivated species of the human gut microbiota.</title>
        <authorList>
            <person name="Zou Y."/>
            <person name="Xue W."/>
            <person name="Luo G."/>
        </authorList>
    </citation>
    <scope>NUCLEOTIDE SEQUENCE [LARGE SCALE GENOMIC DNA]</scope>
    <source>
        <strain evidence="7 8">AF48-16</strain>
    </source>
</reference>
<keyword evidence="4" id="KW-0961">Cell wall biogenesis/degradation</keyword>
<dbReference type="CDD" id="cd06583">
    <property type="entry name" value="PGRP"/>
    <property type="match status" value="1"/>
</dbReference>
<dbReference type="AlphaFoldDB" id="A0A415EP41"/>
<dbReference type="GO" id="GO:0009253">
    <property type="term" value="P:peptidoglycan catabolic process"/>
    <property type="evidence" value="ECO:0007669"/>
    <property type="project" value="InterPro"/>
</dbReference>
<feature type="domain" description="SH3b" evidence="5">
    <location>
        <begin position="256"/>
        <end position="330"/>
    </location>
</feature>
<comment type="catalytic activity">
    <reaction evidence="1">
        <text>Hydrolyzes the link between N-acetylmuramoyl residues and L-amino acid residues in certain cell-wall glycopeptides.</text>
        <dbReference type="EC" id="3.5.1.28"/>
    </reaction>
</comment>
<feature type="domain" description="N-acetylmuramoyl-L-alanine amidase" evidence="6">
    <location>
        <begin position="18"/>
        <end position="141"/>
    </location>
</feature>
<dbReference type="InterPro" id="IPR051206">
    <property type="entry name" value="NAMLAA_amidase_2"/>
</dbReference>
<dbReference type="EMBL" id="QRMZ01000025">
    <property type="protein sequence ID" value="RHK04824.1"/>
    <property type="molecule type" value="Genomic_DNA"/>
</dbReference>
<dbReference type="Gene3D" id="3.40.80.10">
    <property type="entry name" value="Peptidoglycan recognition protein-like"/>
    <property type="match status" value="1"/>
</dbReference>
<evidence type="ECO:0000256" key="2">
    <source>
        <dbReference type="ARBA" id="ARBA00011901"/>
    </source>
</evidence>
<name>A0A415EP41_ENTCA</name>
<dbReference type="EC" id="3.5.1.28" evidence="2"/>
<dbReference type="Proteomes" id="UP000286288">
    <property type="component" value="Unassembled WGS sequence"/>
</dbReference>
<gene>
    <name evidence="7" type="ORF">DW084_15555</name>
</gene>
<dbReference type="PANTHER" id="PTHR30417:SF1">
    <property type="entry name" value="N-ACETYLMURAMOYL-L-ALANINE AMIDASE AMID"/>
    <property type="match status" value="1"/>
</dbReference>
<feature type="domain" description="SH3b" evidence="5">
    <location>
        <begin position="173"/>
        <end position="240"/>
    </location>
</feature>